<evidence type="ECO:0000256" key="8">
    <source>
        <dbReference type="ARBA" id="ARBA00022679"/>
    </source>
</evidence>
<evidence type="ECO:0000256" key="6">
    <source>
        <dbReference type="ARBA" id="ARBA00008392"/>
    </source>
</evidence>
<evidence type="ECO:0000256" key="12">
    <source>
        <dbReference type="ARBA" id="ARBA00022919"/>
    </source>
</evidence>
<comment type="pathway">
    <text evidence="5">Sphingolipid metabolism.</text>
</comment>
<dbReference type="InterPro" id="IPR001917">
    <property type="entry name" value="Aminotrans_II_pyridoxalP_BS"/>
</dbReference>
<dbReference type="OrthoDB" id="65434at2759"/>
<dbReference type="PANTHER" id="PTHR13693">
    <property type="entry name" value="CLASS II AMINOTRANSFERASE/8-AMINO-7-OXONONANOATE SYNTHASE"/>
    <property type="match status" value="1"/>
</dbReference>
<comment type="caution">
    <text evidence="21">The sequence shown here is derived from an EMBL/GenBank/DDBJ whole genome shotgun (WGS) entry which is preliminary data.</text>
</comment>
<comment type="catalytic activity">
    <reaction evidence="17">
        <text>L-serine + hexadecanoyl-CoA + H(+) = 3-oxosphinganine + CO2 + CoA</text>
        <dbReference type="Rhea" id="RHEA:14761"/>
        <dbReference type="ChEBI" id="CHEBI:15378"/>
        <dbReference type="ChEBI" id="CHEBI:16526"/>
        <dbReference type="ChEBI" id="CHEBI:33384"/>
        <dbReference type="ChEBI" id="CHEBI:57287"/>
        <dbReference type="ChEBI" id="CHEBI:57379"/>
        <dbReference type="ChEBI" id="CHEBI:58299"/>
        <dbReference type="EC" id="2.3.1.50"/>
    </reaction>
</comment>
<dbReference type="PROSITE" id="PS00599">
    <property type="entry name" value="AA_TRANSFER_CLASS_2"/>
    <property type="match status" value="1"/>
</dbReference>
<keyword evidence="16" id="KW-0012">Acyltransferase</keyword>
<keyword evidence="13" id="KW-1133">Transmembrane helix</keyword>
<organism evidence="21 22">
    <name type="scientific">Folsomia candida</name>
    <name type="common">Springtail</name>
    <dbReference type="NCBI Taxonomy" id="158441"/>
    <lineage>
        <taxon>Eukaryota</taxon>
        <taxon>Metazoa</taxon>
        <taxon>Ecdysozoa</taxon>
        <taxon>Arthropoda</taxon>
        <taxon>Hexapoda</taxon>
        <taxon>Collembola</taxon>
        <taxon>Entomobryomorpha</taxon>
        <taxon>Isotomoidea</taxon>
        <taxon>Isotomidae</taxon>
        <taxon>Proisotominae</taxon>
        <taxon>Folsomia</taxon>
    </lineage>
</organism>
<dbReference type="FunFam" id="3.40.640.10:FF:000047">
    <property type="entry name" value="serine palmitoyltransferase 2 isoform X1"/>
    <property type="match status" value="1"/>
</dbReference>
<dbReference type="GO" id="GO:0005783">
    <property type="term" value="C:endoplasmic reticulum"/>
    <property type="evidence" value="ECO:0007669"/>
    <property type="project" value="UniProtKB-SubCell"/>
</dbReference>
<accession>A0A226EQV3</accession>
<evidence type="ECO:0000256" key="7">
    <source>
        <dbReference type="ARBA" id="ARBA00013220"/>
    </source>
</evidence>
<proteinExistence type="inferred from homology"/>
<protein>
    <recommendedName>
        <fullName evidence="7">serine C-palmitoyltransferase</fullName>
        <ecNumber evidence="7">2.3.1.50</ecNumber>
    </recommendedName>
</protein>
<evidence type="ECO:0000256" key="17">
    <source>
        <dbReference type="ARBA" id="ARBA00048528"/>
    </source>
</evidence>
<dbReference type="GO" id="GO:0004758">
    <property type="term" value="F:serine C-palmitoyltransferase activity"/>
    <property type="evidence" value="ECO:0007669"/>
    <property type="project" value="UniProtKB-EC"/>
</dbReference>
<evidence type="ECO:0000256" key="3">
    <source>
        <dbReference type="ARBA" id="ARBA00004370"/>
    </source>
</evidence>
<evidence type="ECO:0000256" key="18">
    <source>
        <dbReference type="RuleBase" id="RU003693"/>
    </source>
</evidence>
<keyword evidence="12" id="KW-0746">Sphingolipid metabolism</keyword>
<evidence type="ECO:0000256" key="10">
    <source>
        <dbReference type="ARBA" id="ARBA00022824"/>
    </source>
</evidence>
<keyword evidence="8 21" id="KW-0808">Transferase</keyword>
<dbReference type="PANTHER" id="PTHR13693:SF3">
    <property type="entry name" value="LD36009P"/>
    <property type="match status" value="1"/>
</dbReference>
<name>A0A226EQV3_FOLCA</name>
<dbReference type="Pfam" id="PF00155">
    <property type="entry name" value="Aminotran_1_2"/>
    <property type="match status" value="1"/>
</dbReference>
<dbReference type="GO" id="GO:0016020">
    <property type="term" value="C:membrane"/>
    <property type="evidence" value="ECO:0007669"/>
    <property type="project" value="UniProtKB-SubCell"/>
</dbReference>
<dbReference type="Proteomes" id="UP000198287">
    <property type="component" value="Unassembled WGS sequence"/>
</dbReference>
<dbReference type="AlphaFoldDB" id="A0A226EQV3"/>
<dbReference type="GO" id="GO:0046512">
    <property type="term" value="P:sphingosine biosynthetic process"/>
    <property type="evidence" value="ECO:0007669"/>
    <property type="project" value="TreeGrafter"/>
</dbReference>
<evidence type="ECO:0000256" key="19">
    <source>
        <dbReference type="SAM" id="MobiDB-lite"/>
    </source>
</evidence>
<dbReference type="GO" id="GO:0017059">
    <property type="term" value="C:serine palmitoyltransferase complex"/>
    <property type="evidence" value="ECO:0007669"/>
    <property type="project" value="TreeGrafter"/>
</dbReference>
<evidence type="ECO:0000256" key="9">
    <source>
        <dbReference type="ARBA" id="ARBA00022692"/>
    </source>
</evidence>
<dbReference type="OMA" id="QPRANGC"/>
<gene>
    <name evidence="21" type="ORF">Fcan01_06260</name>
</gene>
<comment type="subcellular location">
    <subcellularLocation>
        <location evidence="2">Endoplasmic reticulum</location>
    </subcellularLocation>
    <subcellularLocation>
        <location evidence="3">Membrane</location>
    </subcellularLocation>
</comment>
<comment type="pathway">
    <text evidence="4">Lipid metabolism; sphingolipid metabolism.</text>
</comment>
<keyword evidence="15" id="KW-0472">Membrane</keyword>
<dbReference type="Gene3D" id="3.40.640.10">
    <property type="entry name" value="Type I PLP-dependent aspartate aminotransferase-like (Major domain)"/>
    <property type="match status" value="1"/>
</dbReference>
<sequence length="570" mass="63418">MTHLTTSASKAPAKGEKSRDSAAITAGAIDDGSDQDLSVQDEKKVVVSRTIDHKPITSQNGTEENGVKKVRKFAGESFEEASLWDAFCTYLCYAVLVIVGYVNDFIRPRTTLEKNREGYVSLYASFESFYTRHVYRRIRDCWNMPVSSVPGKYITLMERQSDDYGWTFEYTGKSVTCANLGSYNYLGFAENHGPCADAAIKMVHEFGVATCSPRREMGNATFHDELDKLVATFVGTEDAITCAMGFATNTLNLPAILNQGCLVISDAKNHASIILGLRLSRATIRVFKHNNMKSLEKRIREAIIQGQPRTHLPWEKIFIVVEGVYSMEGSIARLPEMIELKKKYGVYIYLDEAHSVGAMGPRGRGVVDYWGCDPSDVDILMGTFTKSFGSAGGYIAGSKELIGMIRRHSHAHCYATAMSPPIAQQIISSMRIIMGMDGTKEGIKRIRQLRRNARYFRMRLKKAGFIVYGNDDSPVVPTALYMPSKIGYTVREMIKRGVATVGVGFPATLLVEGRTRFCISSSHTKEILDHAYEAMCEVGHNIMIRNSKLPLPTEEVVYADGSVDDDDDLY</sequence>
<reference evidence="21 22" key="1">
    <citation type="submission" date="2015-12" db="EMBL/GenBank/DDBJ databases">
        <title>The genome of Folsomia candida.</title>
        <authorList>
            <person name="Faddeeva A."/>
            <person name="Derks M.F."/>
            <person name="Anvar Y."/>
            <person name="Smit S."/>
            <person name="Van Straalen N."/>
            <person name="Roelofs D."/>
        </authorList>
    </citation>
    <scope>NUCLEOTIDE SEQUENCE [LARGE SCALE GENOMIC DNA]</scope>
    <source>
        <strain evidence="21 22">VU population</strain>
        <tissue evidence="21">Whole body</tissue>
    </source>
</reference>
<keyword evidence="14" id="KW-0443">Lipid metabolism</keyword>
<evidence type="ECO:0000256" key="13">
    <source>
        <dbReference type="ARBA" id="ARBA00022989"/>
    </source>
</evidence>
<dbReference type="InterPro" id="IPR015421">
    <property type="entry name" value="PyrdxlP-dep_Trfase_major"/>
</dbReference>
<keyword evidence="11 18" id="KW-0663">Pyridoxal phosphate</keyword>
<dbReference type="InterPro" id="IPR050087">
    <property type="entry name" value="AON_synthase_class-II"/>
</dbReference>
<comment type="similarity">
    <text evidence="6 18">Belongs to the class-II pyridoxal-phosphate-dependent aminotransferase family.</text>
</comment>
<evidence type="ECO:0000256" key="4">
    <source>
        <dbReference type="ARBA" id="ARBA00004760"/>
    </source>
</evidence>
<evidence type="ECO:0000313" key="21">
    <source>
        <dbReference type="EMBL" id="OXA59879.1"/>
    </source>
</evidence>
<evidence type="ECO:0000256" key="15">
    <source>
        <dbReference type="ARBA" id="ARBA00023136"/>
    </source>
</evidence>
<dbReference type="CDD" id="cd06454">
    <property type="entry name" value="KBL_like"/>
    <property type="match status" value="1"/>
</dbReference>
<dbReference type="EC" id="2.3.1.50" evidence="7"/>
<evidence type="ECO:0000259" key="20">
    <source>
        <dbReference type="Pfam" id="PF00155"/>
    </source>
</evidence>
<dbReference type="InterPro" id="IPR015422">
    <property type="entry name" value="PyrdxlP-dep_Trfase_small"/>
</dbReference>
<evidence type="ECO:0000256" key="5">
    <source>
        <dbReference type="ARBA" id="ARBA00004991"/>
    </source>
</evidence>
<dbReference type="GO" id="GO:0030170">
    <property type="term" value="F:pyridoxal phosphate binding"/>
    <property type="evidence" value="ECO:0007669"/>
    <property type="project" value="InterPro"/>
</dbReference>
<keyword evidence="10" id="KW-0256">Endoplasmic reticulum</keyword>
<feature type="region of interest" description="Disordered" evidence="19">
    <location>
        <begin position="1"/>
        <end position="41"/>
    </location>
</feature>
<evidence type="ECO:0000256" key="14">
    <source>
        <dbReference type="ARBA" id="ARBA00023098"/>
    </source>
</evidence>
<comment type="cofactor">
    <cofactor evidence="1 18">
        <name>pyridoxal 5'-phosphate</name>
        <dbReference type="ChEBI" id="CHEBI:597326"/>
    </cofactor>
</comment>
<evidence type="ECO:0000313" key="22">
    <source>
        <dbReference type="Proteomes" id="UP000198287"/>
    </source>
</evidence>
<dbReference type="InterPro" id="IPR015424">
    <property type="entry name" value="PyrdxlP-dep_Trfase"/>
</dbReference>
<evidence type="ECO:0000256" key="16">
    <source>
        <dbReference type="ARBA" id="ARBA00023315"/>
    </source>
</evidence>
<dbReference type="GO" id="GO:0046513">
    <property type="term" value="P:ceramide biosynthetic process"/>
    <property type="evidence" value="ECO:0007669"/>
    <property type="project" value="TreeGrafter"/>
</dbReference>
<evidence type="ECO:0000256" key="1">
    <source>
        <dbReference type="ARBA" id="ARBA00001933"/>
    </source>
</evidence>
<keyword evidence="22" id="KW-1185">Reference proteome</keyword>
<dbReference type="SUPFAM" id="SSF53383">
    <property type="entry name" value="PLP-dependent transferases"/>
    <property type="match status" value="1"/>
</dbReference>
<evidence type="ECO:0000256" key="11">
    <source>
        <dbReference type="ARBA" id="ARBA00022898"/>
    </source>
</evidence>
<dbReference type="Gene3D" id="3.90.1150.10">
    <property type="entry name" value="Aspartate Aminotransferase, domain 1"/>
    <property type="match status" value="1"/>
</dbReference>
<dbReference type="EMBL" id="LNIX01000002">
    <property type="protein sequence ID" value="OXA59879.1"/>
    <property type="molecule type" value="Genomic_DNA"/>
</dbReference>
<evidence type="ECO:0000256" key="2">
    <source>
        <dbReference type="ARBA" id="ARBA00004240"/>
    </source>
</evidence>
<dbReference type="STRING" id="158441.A0A226EQV3"/>
<keyword evidence="9" id="KW-0812">Transmembrane</keyword>
<dbReference type="InterPro" id="IPR004839">
    <property type="entry name" value="Aminotransferase_I/II_large"/>
</dbReference>
<feature type="domain" description="Aminotransferase class I/classII large" evidence="20">
    <location>
        <begin position="177"/>
        <end position="534"/>
    </location>
</feature>